<dbReference type="OrthoDB" id="3399139at2"/>
<protein>
    <submittedName>
        <fullName evidence="1">Sucrase ferredoxin-like protein</fullName>
    </submittedName>
</protein>
<dbReference type="Proteomes" id="UP000254467">
    <property type="component" value="Unassembled WGS sequence"/>
</dbReference>
<gene>
    <name evidence="1" type="ORF">NCTC11862_01512</name>
</gene>
<dbReference type="CDD" id="cd03062">
    <property type="entry name" value="TRX_Fd_Sucrase"/>
    <property type="match status" value="1"/>
</dbReference>
<proteinExistence type="predicted"/>
<dbReference type="InterPro" id="IPR010350">
    <property type="entry name" value="Aim32/Apd1-like_bac"/>
</dbReference>
<name>A0A376CN04_9CORY</name>
<dbReference type="AlphaFoldDB" id="A0A376CN04"/>
<accession>A0A376CN04</accession>
<dbReference type="Pfam" id="PF06999">
    <property type="entry name" value="Suc_Fer-like"/>
    <property type="match status" value="1"/>
</dbReference>
<evidence type="ECO:0000313" key="2">
    <source>
        <dbReference type="Proteomes" id="UP000254467"/>
    </source>
</evidence>
<organism evidence="1 2">
    <name type="scientific">Corynebacterium pilosum</name>
    <dbReference type="NCBI Taxonomy" id="35756"/>
    <lineage>
        <taxon>Bacteria</taxon>
        <taxon>Bacillati</taxon>
        <taxon>Actinomycetota</taxon>
        <taxon>Actinomycetes</taxon>
        <taxon>Mycobacteriales</taxon>
        <taxon>Corynebacteriaceae</taxon>
        <taxon>Corynebacterium</taxon>
    </lineage>
</organism>
<dbReference type="EMBL" id="UFXQ01000001">
    <property type="protein sequence ID" value="STC69713.1"/>
    <property type="molecule type" value="Genomic_DNA"/>
</dbReference>
<keyword evidence="2" id="KW-1185">Reference proteome</keyword>
<dbReference type="RefSeq" id="WP_018582554.1">
    <property type="nucleotide sequence ID" value="NZ_LDYD01000007.1"/>
</dbReference>
<dbReference type="InterPro" id="IPR009737">
    <property type="entry name" value="Aim32/Apd1-like"/>
</dbReference>
<dbReference type="STRING" id="35756.GCA_001044155_01970"/>
<sequence>MTQAPTIRCSDIAPEPLPGSAKQASIYVIFEWPHAWSKDVLDGGTFGPELTAQLKAHLDDAGATLQLIRHPTREGRNIEDHHLYVVFAEQATIEVLHVDGPEAILDLDLSAPLRCGGVQRTRPLALVCTHAKRDACCAIKGRPIVTELEKRYPFSERGDVVWETSHTKGHRFAPSTLLMPWGYSFGRMNLEAMISMVEAAHQGEFFVPGNRGRGTLAPYSQVAEVAVARQLTQSGASVKYGQLRIVDEDVVEDAGVATVTVEDTAEGAGQQRYQVMLSVRTVAGIIPSCGKEPESGPVWDVASITALE</sequence>
<dbReference type="InterPro" id="IPR036249">
    <property type="entry name" value="Thioredoxin-like_sf"/>
</dbReference>
<evidence type="ECO:0000313" key="1">
    <source>
        <dbReference type="EMBL" id="STC69713.1"/>
    </source>
</evidence>
<dbReference type="SUPFAM" id="SSF52833">
    <property type="entry name" value="Thioredoxin-like"/>
    <property type="match status" value="1"/>
</dbReference>
<dbReference type="PIRSF" id="PIRSF035042">
    <property type="entry name" value="UCP035042_thirdx"/>
    <property type="match status" value="1"/>
</dbReference>
<reference evidence="1 2" key="1">
    <citation type="submission" date="2018-06" db="EMBL/GenBank/DDBJ databases">
        <authorList>
            <consortium name="Pathogen Informatics"/>
            <person name="Doyle S."/>
        </authorList>
    </citation>
    <scope>NUCLEOTIDE SEQUENCE [LARGE SCALE GENOMIC DNA]</scope>
    <source>
        <strain evidence="1 2">NCTC11862</strain>
    </source>
</reference>